<evidence type="ECO:0000313" key="5">
    <source>
        <dbReference type="Proteomes" id="UP000500826"/>
    </source>
</evidence>
<sequence>MTLNRRMALAFAALTLAGAAQAQDPQRITLIVPYPPGGLSDQLARLTGKVLGENMKVPVIVENKPGANGVLGLQAIAAAKPDGTTIGLVPASVMTVNPALYKTMKVDTVKDITPLTLAITLPNVLVVHPSVPAKNMEELVAWMHKEKGKVSYGSMGTGSSAHLNGELLSRSTKVDITHVPYKGSGPAMQGLMAGDIQMAFENLPVALPMIQSGKLRAIGVTSTAASTRPPTSRRSARACPASRTTSGSASSRRPACPRRAAEAARGAGEGDQVGRGVRQHGSSAAQRSPPAPRTRCARW</sequence>
<accession>A0ABX6P255</accession>
<dbReference type="Pfam" id="PF03401">
    <property type="entry name" value="TctC"/>
    <property type="match status" value="1"/>
</dbReference>
<evidence type="ECO:0000313" key="4">
    <source>
        <dbReference type="EMBL" id="QJW83241.1"/>
    </source>
</evidence>
<comment type="similarity">
    <text evidence="1">Belongs to the UPF0065 (bug) family.</text>
</comment>
<proteinExistence type="inferred from homology"/>
<keyword evidence="5" id="KW-1185">Reference proteome</keyword>
<dbReference type="InterPro" id="IPR005064">
    <property type="entry name" value="BUG"/>
</dbReference>
<dbReference type="PANTHER" id="PTHR42928:SF5">
    <property type="entry name" value="BLR1237 PROTEIN"/>
    <property type="match status" value="1"/>
</dbReference>
<evidence type="ECO:0000256" key="3">
    <source>
        <dbReference type="SAM" id="SignalP"/>
    </source>
</evidence>
<organism evidence="4 5">
    <name type="scientific">Ramlibacter terrae</name>
    <dbReference type="NCBI Taxonomy" id="2732511"/>
    <lineage>
        <taxon>Bacteria</taxon>
        <taxon>Pseudomonadati</taxon>
        <taxon>Pseudomonadota</taxon>
        <taxon>Betaproteobacteria</taxon>
        <taxon>Burkholderiales</taxon>
        <taxon>Comamonadaceae</taxon>
        <taxon>Ramlibacter</taxon>
    </lineage>
</organism>
<name>A0ABX6P255_9BURK</name>
<keyword evidence="3" id="KW-0732">Signal</keyword>
<dbReference type="CDD" id="cd07012">
    <property type="entry name" value="PBP2_Bug_TTT"/>
    <property type="match status" value="1"/>
</dbReference>
<feature type="compositionally biased region" description="Low complexity" evidence="2">
    <location>
        <begin position="221"/>
        <end position="266"/>
    </location>
</feature>
<dbReference type="Proteomes" id="UP000500826">
    <property type="component" value="Chromosome"/>
</dbReference>
<dbReference type="EMBL" id="CP053418">
    <property type="protein sequence ID" value="QJW83241.1"/>
    <property type="molecule type" value="Genomic_DNA"/>
</dbReference>
<dbReference type="SUPFAM" id="SSF53850">
    <property type="entry name" value="Periplasmic binding protein-like II"/>
    <property type="match status" value="1"/>
</dbReference>
<dbReference type="InterPro" id="IPR042100">
    <property type="entry name" value="Bug_dom1"/>
</dbReference>
<feature type="chain" id="PRO_5046169477" evidence="3">
    <location>
        <begin position="23"/>
        <end position="299"/>
    </location>
</feature>
<feature type="signal peptide" evidence="3">
    <location>
        <begin position="1"/>
        <end position="22"/>
    </location>
</feature>
<dbReference type="Gene3D" id="3.40.190.10">
    <property type="entry name" value="Periplasmic binding protein-like II"/>
    <property type="match status" value="1"/>
</dbReference>
<feature type="region of interest" description="Disordered" evidence="2">
    <location>
        <begin position="221"/>
        <end position="299"/>
    </location>
</feature>
<evidence type="ECO:0000256" key="2">
    <source>
        <dbReference type="SAM" id="MobiDB-lite"/>
    </source>
</evidence>
<dbReference type="PANTHER" id="PTHR42928">
    <property type="entry name" value="TRICARBOXYLATE-BINDING PROTEIN"/>
    <property type="match status" value="1"/>
</dbReference>
<gene>
    <name evidence="4" type="ORF">HK414_00115</name>
</gene>
<dbReference type="Gene3D" id="3.40.190.150">
    <property type="entry name" value="Bordetella uptake gene, domain 1"/>
    <property type="match status" value="1"/>
</dbReference>
<evidence type="ECO:0000256" key="1">
    <source>
        <dbReference type="ARBA" id="ARBA00006987"/>
    </source>
</evidence>
<protein>
    <submittedName>
        <fullName evidence="4">Tripartite tricarboxylate transporter substrate binding protein</fullName>
    </submittedName>
</protein>
<reference evidence="4 5" key="1">
    <citation type="submission" date="2020-05" db="EMBL/GenBank/DDBJ databases">
        <title>Ramlibacter rhizophilus sp. nov., isolated from rhizosphere soil of national flower Mugunghwa from South Korea.</title>
        <authorList>
            <person name="Zheng-Fei Y."/>
            <person name="Huan T."/>
        </authorList>
    </citation>
    <scope>NUCLEOTIDE SEQUENCE [LARGE SCALE GENOMIC DNA]</scope>
    <source>
        <strain evidence="4 5">H242</strain>
    </source>
</reference>